<gene>
    <name evidence="1" type="ORF">K5I21_23780</name>
</gene>
<evidence type="ECO:0008006" key="3">
    <source>
        <dbReference type="Google" id="ProtNLM"/>
    </source>
</evidence>
<dbReference type="Proteomes" id="UP001203136">
    <property type="component" value="Unassembled WGS sequence"/>
</dbReference>
<protein>
    <recommendedName>
        <fullName evidence="3">Type II secretion system protein</fullName>
    </recommendedName>
</protein>
<evidence type="ECO:0000313" key="2">
    <source>
        <dbReference type="Proteomes" id="UP001203136"/>
    </source>
</evidence>
<sequence length="138" mass="15313">MNKKRTSYAFLMEMLWVCGFFAVAACIFVLAFAKADRLSQNAENLNHAVLAAENAIETAFAEYDEASAPSETHSGFDRYWKICEPSDPEAAYFMKINSYAAEGLLHVSVEISDIRGKGMETIYTLSGARSLAAERRLP</sequence>
<dbReference type="RefSeq" id="WP_003497927.1">
    <property type="nucleotide sequence ID" value="NZ_BAABZD010000003.1"/>
</dbReference>
<dbReference type="EMBL" id="JAINVB010000002">
    <property type="protein sequence ID" value="MCK0088826.1"/>
    <property type="molecule type" value="Genomic_DNA"/>
</dbReference>
<dbReference type="AlphaFoldDB" id="A0AAW5FA59"/>
<dbReference type="PROSITE" id="PS51257">
    <property type="entry name" value="PROKAR_LIPOPROTEIN"/>
    <property type="match status" value="1"/>
</dbReference>
<reference evidence="1" key="1">
    <citation type="journal article" date="2022" name="Cell Host Microbe">
        <title>Colonization of the live biotherapeutic product VE303 and modulation of the microbiota and metabolites in healthy volunteers.</title>
        <authorList>
            <person name="Dsouza M."/>
            <person name="Menon R."/>
            <person name="Crossette E."/>
            <person name="Bhattarai S.K."/>
            <person name="Schneider J."/>
            <person name="Kim Y.G."/>
            <person name="Reddy S."/>
            <person name="Caballero S."/>
            <person name="Felix C."/>
            <person name="Cornacchione L."/>
            <person name="Hendrickson J."/>
            <person name="Watson A.R."/>
            <person name="Minot S.S."/>
            <person name="Greenfield N."/>
            <person name="Schopf L."/>
            <person name="Szabady R."/>
            <person name="Patarroyo J."/>
            <person name="Smith W."/>
            <person name="Harrison P."/>
            <person name="Kuijper E.J."/>
            <person name="Kelly C.P."/>
            <person name="Olle B."/>
            <person name="Bobilev D."/>
            <person name="Silber J.L."/>
            <person name="Bucci V."/>
            <person name="Roberts B."/>
            <person name="Faith J."/>
            <person name="Norman J.M."/>
        </authorList>
    </citation>
    <scope>NUCLEOTIDE SEQUENCE</scope>
    <source>
        <strain evidence="1">VE303-04</strain>
    </source>
</reference>
<organism evidence="1 2">
    <name type="scientific">Clostridium symbiosum</name>
    <name type="common">Bacteroides symbiosus</name>
    <dbReference type="NCBI Taxonomy" id="1512"/>
    <lineage>
        <taxon>Bacteria</taxon>
        <taxon>Bacillati</taxon>
        <taxon>Bacillota</taxon>
        <taxon>Clostridia</taxon>
        <taxon>Lachnospirales</taxon>
        <taxon>Lachnospiraceae</taxon>
        <taxon>Otoolea</taxon>
    </lineage>
</organism>
<evidence type="ECO:0000313" key="1">
    <source>
        <dbReference type="EMBL" id="MCK0088826.1"/>
    </source>
</evidence>
<name>A0AAW5FA59_CLOSY</name>
<proteinExistence type="predicted"/>
<accession>A0AAW5FA59</accession>
<comment type="caution">
    <text evidence="1">The sequence shown here is derived from an EMBL/GenBank/DDBJ whole genome shotgun (WGS) entry which is preliminary data.</text>
</comment>